<dbReference type="Pfam" id="PF00670">
    <property type="entry name" value="AdoHcyase_NAD"/>
    <property type="match status" value="1"/>
</dbReference>
<evidence type="ECO:0000259" key="8">
    <source>
        <dbReference type="SMART" id="SM00997"/>
    </source>
</evidence>
<feature type="binding site" evidence="5">
    <location>
        <position position="340"/>
    </location>
    <ligand>
        <name>NAD(+)</name>
        <dbReference type="ChEBI" id="CHEBI:57540"/>
    </ligand>
</feature>
<feature type="binding site" evidence="5">
    <location>
        <position position="237"/>
    </location>
    <ligand>
        <name>NAD(+)</name>
        <dbReference type="ChEBI" id="CHEBI:57540"/>
    </ligand>
</feature>
<reference evidence="9 10" key="1">
    <citation type="submission" date="2018-08" db="EMBL/GenBank/DDBJ databases">
        <title>Murine metabolic-syndrome-specific gut microbial biobank.</title>
        <authorList>
            <person name="Liu C."/>
        </authorList>
    </citation>
    <scope>NUCLEOTIDE SEQUENCE [LARGE SCALE GENOMIC DNA]</scope>
    <source>
        <strain evidence="9 10">28</strain>
    </source>
</reference>
<dbReference type="SMART" id="SM00996">
    <property type="entry name" value="AdoHcyase"/>
    <property type="match status" value="1"/>
</dbReference>
<dbReference type="InterPro" id="IPR000043">
    <property type="entry name" value="Adenosylhomocysteinase-like"/>
</dbReference>
<dbReference type="CDD" id="cd00401">
    <property type="entry name" value="SAHH"/>
    <property type="match status" value="1"/>
</dbReference>
<feature type="binding site" evidence="5">
    <location>
        <begin position="293"/>
        <end position="295"/>
    </location>
    <ligand>
        <name>NAD(+)</name>
        <dbReference type="ChEBI" id="CHEBI:57540"/>
    </ligand>
</feature>
<comment type="cofactor">
    <cofactor evidence="5 6">
        <name>NAD(+)</name>
        <dbReference type="ChEBI" id="CHEBI:57540"/>
    </cofactor>
    <text evidence="5 6">Binds 1 NAD(+) per subunit.</text>
</comment>
<dbReference type="SUPFAM" id="SSF52283">
    <property type="entry name" value="Formate/glycerate dehydrogenase catalytic domain-like"/>
    <property type="match status" value="1"/>
</dbReference>
<evidence type="ECO:0000256" key="6">
    <source>
        <dbReference type="RuleBase" id="RU000548"/>
    </source>
</evidence>
<sequence>MENYDIRDISLAPSGHQKIEWVRNNMPLLRGMEEEFSKTKPFEGIKISLSVHLEAKTAYLCKVLAAGGAEMSVTGSNVLSTQDDVAAALADSGMKVFAYHGATPEEYDKHIEMCLEHKANIIIDDGGDLVGMLHTKRPDLAEEVWGGCEETTTGVIRLKAMEKEGILKFPMVAVNDADCKHLFDNRYGTGQSVWDSIMRNTNLIVAAKTVVVVGYGWCSRGIAMRANALGAKVIVTEVNPVKAIEAKMDGFDVMTMEKAAPYGDIFVSATGCCKTITVDHMLTMKDRAILTNAGHFDCEVDMKGLEAAALEKKETRKNIMGYRLPNGKWVNVIGEGRLVNIAAADGHPAEIMDMSFAVQALSAMYIKEHYSELGKGVVDVSTEIDDVVARRKLAAWDIEIDTLTEEQEKYLASWNV</sequence>
<gene>
    <name evidence="9" type="ORF">D0435_10755</name>
</gene>
<comment type="similarity">
    <text evidence="1 7">Belongs to the adenosylhomocysteinase family.</text>
</comment>
<evidence type="ECO:0000313" key="9">
    <source>
        <dbReference type="EMBL" id="NBH62132.1"/>
    </source>
</evidence>
<dbReference type="SMART" id="SM00997">
    <property type="entry name" value="AdoHcyase_NAD"/>
    <property type="match status" value="1"/>
</dbReference>
<dbReference type="InterPro" id="IPR042172">
    <property type="entry name" value="Adenosylhomocyst_ase-like_sf"/>
</dbReference>
<dbReference type="InterPro" id="IPR036291">
    <property type="entry name" value="NAD(P)-bd_dom_sf"/>
</dbReference>
<keyword evidence="10" id="KW-1185">Reference proteome</keyword>
<dbReference type="SUPFAM" id="SSF51735">
    <property type="entry name" value="NAD(P)-binding Rossmann-fold domains"/>
    <property type="match status" value="1"/>
</dbReference>
<feature type="binding site" evidence="5">
    <location>
        <begin position="151"/>
        <end position="153"/>
    </location>
    <ligand>
        <name>NAD(+)</name>
        <dbReference type="ChEBI" id="CHEBI:57540"/>
    </ligand>
</feature>
<evidence type="ECO:0000256" key="1">
    <source>
        <dbReference type="ARBA" id="ARBA00007122"/>
    </source>
</evidence>
<dbReference type="PANTHER" id="PTHR23420:SF0">
    <property type="entry name" value="ADENOSYLHOMOCYSTEINASE"/>
    <property type="match status" value="1"/>
</dbReference>
<dbReference type="GO" id="GO:0005829">
    <property type="term" value="C:cytosol"/>
    <property type="evidence" value="ECO:0007669"/>
    <property type="project" value="TreeGrafter"/>
</dbReference>
<dbReference type="InterPro" id="IPR015878">
    <property type="entry name" value="Ado_hCys_hydrolase_NAD-bd"/>
</dbReference>
<evidence type="ECO:0000256" key="5">
    <source>
        <dbReference type="PIRSR" id="PIRSR001109-2"/>
    </source>
</evidence>
<dbReference type="GO" id="GO:0006730">
    <property type="term" value="P:one-carbon metabolic process"/>
    <property type="evidence" value="ECO:0007669"/>
    <property type="project" value="UniProtKB-UniRule"/>
</dbReference>
<evidence type="ECO:0000313" key="10">
    <source>
        <dbReference type="Proteomes" id="UP000446866"/>
    </source>
</evidence>
<dbReference type="EC" id="3.13.2.1" evidence="4 6"/>
<comment type="catalytic activity">
    <reaction evidence="6">
        <text>S-adenosyl-L-homocysteine + H2O = L-homocysteine + adenosine</text>
        <dbReference type="Rhea" id="RHEA:21708"/>
        <dbReference type="ChEBI" id="CHEBI:15377"/>
        <dbReference type="ChEBI" id="CHEBI:16335"/>
        <dbReference type="ChEBI" id="CHEBI:57856"/>
        <dbReference type="ChEBI" id="CHEBI:58199"/>
        <dbReference type="EC" id="3.13.2.1"/>
    </reaction>
</comment>
<protein>
    <recommendedName>
        <fullName evidence="4 6">Adenosylhomocysteinase</fullName>
        <ecNumber evidence="4 6">3.13.2.1</ecNumber>
    </recommendedName>
</protein>
<dbReference type="EMBL" id="QXWK01000020">
    <property type="protein sequence ID" value="NBH62132.1"/>
    <property type="molecule type" value="Genomic_DNA"/>
</dbReference>
<evidence type="ECO:0000256" key="3">
    <source>
        <dbReference type="ARBA" id="ARBA00023027"/>
    </source>
</evidence>
<comment type="caution">
    <text evidence="9">The sequence shown here is derived from an EMBL/GenBank/DDBJ whole genome shotgun (WGS) entry which is preliminary data.</text>
</comment>
<proteinExistence type="inferred from homology"/>
<dbReference type="Proteomes" id="UP000446866">
    <property type="component" value="Unassembled WGS sequence"/>
</dbReference>
<name>A0A845QIX3_9FIRM</name>
<dbReference type="Gene3D" id="3.40.50.1480">
    <property type="entry name" value="Adenosylhomocysteinase-like"/>
    <property type="match status" value="1"/>
</dbReference>
<evidence type="ECO:0000256" key="2">
    <source>
        <dbReference type="ARBA" id="ARBA00022563"/>
    </source>
</evidence>
<keyword evidence="3 5" id="KW-0520">NAD</keyword>
<dbReference type="UniPathway" id="UPA00314">
    <property type="reaction ID" value="UER00076"/>
</dbReference>
<dbReference type="PANTHER" id="PTHR23420">
    <property type="entry name" value="ADENOSYLHOMOCYSTEINASE"/>
    <property type="match status" value="1"/>
</dbReference>
<dbReference type="PIRSF" id="PIRSF001109">
    <property type="entry name" value="Ad_hcy_hydrolase"/>
    <property type="match status" value="1"/>
</dbReference>
<dbReference type="Gene3D" id="3.40.50.720">
    <property type="entry name" value="NAD(P)-binding Rossmann-like Domain"/>
    <property type="match status" value="1"/>
</dbReference>
<dbReference type="RefSeq" id="WP_160202419.1">
    <property type="nucleotide sequence ID" value="NZ_QXWK01000020.1"/>
</dbReference>
<dbReference type="PROSITE" id="PS00738">
    <property type="entry name" value="ADOHCYASE_1"/>
    <property type="match status" value="1"/>
</dbReference>
<dbReference type="AlphaFoldDB" id="A0A845QIX3"/>
<dbReference type="GO" id="GO:0033353">
    <property type="term" value="P:S-adenosylmethionine cycle"/>
    <property type="evidence" value="ECO:0007669"/>
    <property type="project" value="TreeGrafter"/>
</dbReference>
<organism evidence="9 10">
    <name type="scientific">Anaerotruncus colihominis</name>
    <dbReference type="NCBI Taxonomy" id="169435"/>
    <lineage>
        <taxon>Bacteria</taxon>
        <taxon>Bacillati</taxon>
        <taxon>Bacillota</taxon>
        <taxon>Clostridia</taxon>
        <taxon>Eubacteriales</taxon>
        <taxon>Oscillospiraceae</taxon>
        <taxon>Anaerotruncus</taxon>
    </lineage>
</organism>
<dbReference type="NCBIfam" id="TIGR00936">
    <property type="entry name" value="ahcY"/>
    <property type="match status" value="1"/>
</dbReference>
<dbReference type="Pfam" id="PF05221">
    <property type="entry name" value="AdoHcyase"/>
    <property type="match status" value="2"/>
</dbReference>
<keyword evidence="2 6" id="KW-0554">One-carbon metabolism</keyword>
<feature type="domain" description="S-adenosyl-L-homocysteine hydrolase NAD binding" evidence="8">
    <location>
        <begin position="185"/>
        <end position="346"/>
    </location>
</feature>
<dbReference type="NCBIfam" id="NF004005">
    <property type="entry name" value="PRK05476.2-3"/>
    <property type="match status" value="1"/>
</dbReference>
<dbReference type="InterPro" id="IPR020082">
    <property type="entry name" value="S-Ado-L-homoCys_hydrolase_CS"/>
</dbReference>
<evidence type="ECO:0000256" key="7">
    <source>
        <dbReference type="RuleBase" id="RU004166"/>
    </source>
</evidence>
<evidence type="ECO:0000256" key="4">
    <source>
        <dbReference type="NCBIfam" id="TIGR00936"/>
    </source>
</evidence>
<feature type="binding site" evidence="5">
    <location>
        <position position="347"/>
    </location>
    <ligand>
        <name>NAD(+)</name>
        <dbReference type="ChEBI" id="CHEBI:57540"/>
    </ligand>
</feature>
<comment type="pathway">
    <text evidence="6">Amino-acid biosynthesis; L-homocysteine biosynthesis; L-homocysteine from S-adenosyl-L-homocysteine: step 1/1.</text>
</comment>
<feature type="binding site" evidence="5">
    <location>
        <begin position="216"/>
        <end position="221"/>
    </location>
    <ligand>
        <name>NAD(+)</name>
        <dbReference type="ChEBI" id="CHEBI:57540"/>
    </ligand>
</feature>
<accession>A0A845QIX3</accession>
<keyword evidence="6 9" id="KW-0378">Hydrolase</keyword>
<dbReference type="GO" id="GO:0004013">
    <property type="term" value="F:adenosylhomocysteinase activity"/>
    <property type="evidence" value="ECO:0007669"/>
    <property type="project" value="UniProtKB-UniRule"/>
</dbReference>